<keyword evidence="3 5" id="KW-0687">Ribonucleoprotein</keyword>
<organism evidence="7 8">
    <name type="scientific">Candidatus Uhrbacteria bacterium RIFCSPLOWO2_01_FULL_47_25</name>
    <dbReference type="NCBI Taxonomy" id="1802402"/>
    <lineage>
        <taxon>Bacteria</taxon>
        <taxon>Candidatus Uhriibacteriota</taxon>
    </lineage>
</organism>
<reference evidence="7 8" key="1">
    <citation type="journal article" date="2016" name="Nat. Commun.">
        <title>Thousands of microbial genomes shed light on interconnected biogeochemical processes in an aquifer system.</title>
        <authorList>
            <person name="Anantharaman K."/>
            <person name="Brown C.T."/>
            <person name="Hug L.A."/>
            <person name="Sharon I."/>
            <person name="Castelle C.J."/>
            <person name="Probst A.J."/>
            <person name="Thomas B.C."/>
            <person name="Singh A."/>
            <person name="Wilkins M.J."/>
            <person name="Karaoz U."/>
            <person name="Brodie E.L."/>
            <person name="Williams K.H."/>
            <person name="Hubbard S.S."/>
            <person name="Banfield J.F."/>
        </authorList>
    </citation>
    <scope>NUCLEOTIDE SEQUENCE [LARGE SCALE GENOMIC DNA]</scope>
</reference>
<evidence type="ECO:0000256" key="4">
    <source>
        <dbReference type="ARBA" id="ARBA00035494"/>
    </source>
</evidence>
<dbReference type="Gene3D" id="3.90.1030.10">
    <property type="entry name" value="Ribosomal protein L17"/>
    <property type="match status" value="1"/>
</dbReference>
<evidence type="ECO:0000313" key="8">
    <source>
        <dbReference type="Proteomes" id="UP000176846"/>
    </source>
</evidence>
<dbReference type="SUPFAM" id="SSF64263">
    <property type="entry name" value="Prokaryotic ribosomal protein L17"/>
    <property type="match status" value="1"/>
</dbReference>
<dbReference type="GO" id="GO:0006412">
    <property type="term" value="P:translation"/>
    <property type="evidence" value="ECO:0007669"/>
    <property type="project" value="InterPro"/>
</dbReference>
<dbReference type="Proteomes" id="UP000176846">
    <property type="component" value="Unassembled WGS sequence"/>
</dbReference>
<dbReference type="Pfam" id="PF01196">
    <property type="entry name" value="Ribosomal_L17"/>
    <property type="match status" value="1"/>
</dbReference>
<dbReference type="GO" id="GO:0003735">
    <property type="term" value="F:structural constituent of ribosome"/>
    <property type="evidence" value="ECO:0007669"/>
    <property type="project" value="InterPro"/>
</dbReference>
<sequence length="116" mass="13068">MRHRHKGKTLDRQAQARNLMLRNLAASLILYEKIKTTEARAKAVKSIVDHVIMIGRAGDLNARRQLLKILPVKNAVAKVIEDLGPRYKKRTGGCSRIIKLLPRQGDAAKMVHIELV</sequence>
<evidence type="ECO:0000313" key="7">
    <source>
        <dbReference type="EMBL" id="OGL83160.1"/>
    </source>
</evidence>
<gene>
    <name evidence="7" type="ORF">A2936_01515</name>
</gene>
<evidence type="ECO:0000256" key="3">
    <source>
        <dbReference type="ARBA" id="ARBA00023274"/>
    </source>
</evidence>
<dbReference type="PANTHER" id="PTHR14413">
    <property type="entry name" value="RIBOSOMAL PROTEIN L17"/>
    <property type="match status" value="1"/>
</dbReference>
<dbReference type="PANTHER" id="PTHR14413:SF16">
    <property type="entry name" value="LARGE RIBOSOMAL SUBUNIT PROTEIN BL17M"/>
    <property type="match status" value="1"/>
</dbReference>
<dbReference type="InterPro" id="IPR000456">
    <property type="entry name" value="Ribosomal_bL17"/>
</dbReference>
<protein>
    <recommendedName>
        <fullName evidence="4 6">50S ribosomal protein L17</fullName>
    </recommendedName>
</protein>
<evidence type="ECO:0000256" key="5">
    <source>
        <dbReference type="RuleBase" id="RU000660"/>
    </source>
</evidence>
<name>A0A1F7UXZ5_9BACT</name>
<dbReference type="GO" id="GO:0022625">
    <property type="term" value="C:cytosolic large ribosomal subunit"/>
    <property type="evidence" value="ECO:0007669"/>
    <property type="project" value="TreeGrafter"/>
</dbReference>
<proteinExistence type="inferred from homology"/>
<dbReference type="InterPro" id="IPR036373">
    <property type="entry name" value="Ribosomal_bL17_sf"/>
</dbReference>
<evidence type="ECO:0000256" key="1">
    <source>
        <dbReference type="ARBA" id="ARBA00008777"/>
    </source>
</evidence>
<dbReference type="AlphaFoldDB" id="A0A1F7UXZ5"/>
<dbReference type="NCBIfam" id="TIGR00059">
    <property type="entry name" value="L17"/>
    <property type="match status" value="1"/>
</dbReference>
<dbReference type="EMBL" id="MGEK01000002">
    <property type="protein sequence ID" value="OGL83160.1"/>
    <property type="molecule type" value="Genomic_DNA"/>
</dbReference>
<comment type="similarity">
    <text evidence="1 5">Belongs to the bacterial ribosomal protein bL17 family.</text>
</comment>
<comment type="caution">
    <text evidence="7">The sequence shown here is derived from an EMBL/GenBank/DDBJ whole genome shotgun (WGS) entry which is preliminary data.</text>
</comment>
<keyword evidence="2 5" id="KW-0689">Ribosomal protein</keyword>
<accession>A0A1F7UXZ5</accession>
<evidence type="ECO:0000256" key="2">
    <source>
        <dbReference type="ARBA" id="ARBA00022980"/>
    </source>
</evidence>
<evidence type="ECO:0000256" key="6">
    <source>
        <dbReference type="RuleBase" id="RU000661"/>
    </source>
</evidence>